<dbReference type="Gene3D" id="3.30.2010.10">
    <property type="entry name" value="Metalloproteases ('zincins'), catalytic domain"/>
    <property type="match status" value="1"/>
</dbReference>
<keyword evidence="4 6" id="KW-0862">Zinc</keyword>
<dbReference type="GO" id="GO:0004222">
    <property type="term" value="F:metalloendopeptidase activity"/>
    <property type="evidence" value="ECO:0007669"/>
    <property type="project" value="InterPro"/>
</dbReference>
<sequence length="293" mass="31792">MHLVVLAVAIAIAWCWRAFREPGSGSLSERWLWALTDFAMPPALVLVTAIAVAVMGADGQMFGFAVGWLGAGSAIALLAWAASGGLRQAIALGRLRRRVRSRPYLEVSGLSGAPCADSCSVRQLDLDAPFAAAIAGEITVSRGLTALLTPEQLAVVLVHECGHLKFRDPLWFAGLGWVRWVSAWLPNTYKLWEELLCLRELRADRWATQYVDPLLLAETLLLLAQQPLPPTKLLCAALSGDTPPSRLAQRISALMAASDKTAVAEESQKRMRWSIGAAWSPLLLPLLVVPFHS</sequence>
<evidence type="ECO:0000256" key="7">
    <source>
        <dbReference type="SAM" id="Phobius"/>
    </source>
</evidence>
<keyword evidence="7" id="KW-0812">Transmembrane</keyword>
<dbReference type="CDD" id="cd07326">
    <property type="entry name" value="M56_BlaR1_MecR1_like"/>
    <property type="match status" value="1"/>
</dbReference>
<name>U5DHK7_9CHRO</name>
<dbReference type="OrthoDB" id="462286at2"/>
<dbReference type="InterPro" id="IPR052173">
    <property type="entry name" value="Beta-lactam_resp_regulator"/>
</dbReference>
<dbReference type="RefSeq" id="WP_022607558.1">
    <property type="nucleotide sequence ID" value="NZ_ASSJ01000055.1"/>
</dbReference>
<keyword evidence="7" id="KW-0472">Membrane</keyword>
<keyword evidence="3 6" id="KW-0378">Hydrolase</keyword>
<keyword evidence="10" id="KW-1185">Reference proteome</keyword>
<reference evidence="9 10" key="1">
    <citation type="submission" date="2013-05" db="EMBL/GenBank/DDBJ databases">
        <title>Draft genome sequence of Rubidibacter lacunae KORDI 51-2.</title>
        <authorList>
            <person name="Choi D.H."/>
            <person name="Noh J.H."/>
            <person name="Kwon K.-K."/>
            <person name="Lee J.-H."/>
            <person name="Ryu J.-Y."/>
        </authorList>
    </citation>
    <scope>NUCLEOTIDE SEQUENCE [LARGE SCALE GENOMIC DNA]</scope>
    <source>
        <strain evidence="9 10">KORDI 51-2</strain>
    </source>
</reference>
<dbReference type="Proteomes" id="UP000016960">
    <property type="component" value="Unassembled WGS sequence"/>
</dbReference>
<feature type="domain" description="Peptidase M48" evidence="8">
    <location>
        <begin position="135"/>
        <end position="169"/>
    </location>
</feature>
<proteinExistence type="inferred from homology"/>
<keyword evidence="7" id="KW-1133">Transmembrane helix</keyword>
<dbReference type="Pfam" id="PF01435">
    <property type="entry name" value="Peptidase_M48"/>
    <property type="match status" value="1"/>
</dbReference>
<evidence type="ECO:0000313" key="10">
    <source>
        <dbReference type="Proteomes" id="UP000016960"/>
    </source>
</evidence>
<keyword evidence="1 6" id="KW-0645">Protease</keyword>
<dbReference type="InParanoid" id="U5DHK7"/>
<keyword evidence="5 6" id="KW-0482">Metalloprotease</keyword>
<evidence type="ECO:0000256" key="3">
    <source>
        <dbReference type="ARBA" id="ARBA00022801"/>
    </source>
</evidence>
<evidence type="ECO:0000256" key="4">
    <source>
        <dbReference type="ARBA" id="ARBA00022833"/>
    </source>
</evidence>
<dbReference type="STRING" id="582515.KR51_00023580"/>
<dbReference type="eggNOG" id="COG0501">
    <property type="taxonomic scope" value="Bacteria"/>
</dbReference>
<evidence type="ECO:0000259" key="8">
    <source>
        <dbReference type="Pfam" id="PF01435"/>
    </source>
</evidence>
<dbReference type="AlphaFoldDB" id="U5DHK7"/>
<organism evidence="9 10">
    <name type="scientific">Rubidibacter lacunae KORDI 51-2</name>
    <dbReference type="NCBI Taxonomy" id="582515"/>
    <lineage>
        <taxon>Bacteria</taxon>
        <taxon>Bacillati</taxon>
        <taxon>Cyanobacteriota</taxon>
        <taxon>Cyanophyceae</taxon>
        <taxon>Oscillatoriophycideae</taxon>
        <taxon>Chroococcales</taxon>
        <taxon>Aphanothecaceae</taxon>
        <taxon>Rubidibacter</taxon>
    </lineage>
</organism>
<dbReference type="PANTHER" id="PTHR34978:SF3">
    <property type="entry name" value="SLR0241 PROTEIN"/>
    <property type="match status" value="1"/>
</dbReference>
<evidence type="ECO:0000313" key="9">
    <source>
        <dbReference type="EMBL" id="ERN41096.1"/>
    </source>
</evidence>
<comment type="caution">
    <text evidence="9">The sequence shown here is derived from an EMBL/GenBank/DDBJ whole genome shotgun (WGS) entry which is preliminary data.</text>
</comment>
<comment type="cofactor">
    <cofactor evidence="6">
        <name>Zn(2+)</name>
        <dbReference type="ChEBI" id="CHEBI:29105"/>
    </cofactor>
    <text evidence="6">Binds 1 zinc ion per subunit.</text>
</comment>
<evidence type="ECO:0000256" key="5">
    <source>
        <dbReference type="ARBA" id="ARBA00023049"/>
    </source>
</evidence>
<comment type="similarity">
    <text evidence="6">Belongs to the peptidase M48 family.</text>
</comment>
<dbReference type="InterPro" id="IPR001915">
    <property type="entry name" value="Peptidase_M48"/>
</dbReference>
<feature type="transmembrane region" description="Helical" evidence="7">
    <location>
        <begin position="61"/>
        <end position="82"/>
    </location>
</feature>
<dbReference type="GO" id="GO:0006508">
    <property type="term" value="P:proteolysis"/>
    <property type="evidence" value="ECO:0007669"/>
    <property type="project" value="UniProtKB-KW"/>
</dbReference>
<dbReference type="EMBL" id="ASSJ01000055">
    <property type="protein sequence ID" value="ERN41096.1"/>
    <property type="molecule type" value="Genomic_DNA"/>
</dbReference>
<dbReference type="GO" id="GO:0046872">
    <property type="term" value="F:metal ion binding"/>
    <property type="evidence" value="ECO:0007669"/>
    <property type="project" value="UniProtKB-KW"/>
</dbReference>
<accession>U5DHK7</accession>
<keyword evidence="2" id="KW-0479">Metal-binding</keyword>
<dbReference type="PANTHER" id="PTHR34978">
    <property type="entry name" value="POSSIBLE SENSOR-TRANSDUCER PROTEIN BLAR"/>
    <property type="match status" value="1"/>
</dbReference>
<evidence type="ECO:0000256" key="2">
    <source>
        <dbReference type="ARBA" id="ARBA00022723"/>
    </source>
</evidence>
<evidence type="ECO:0000256" key="6">
    <source>
        <dbReference type="RuleBase" id="RU003983"/>
    </source>
</evidence>
<protein>
    <submittedName>
        <fullName evidence="9">Zn-dependent protease with chaperone function</fullName>
    </submittedName>
</protein>
<evidence type="ECO:0000256" key="1">
    <source>
        <dbReference type="ARBA" id="ARBA00022670"/>
    </source>
</evidence>
<feature type="transmembrane region" description="Helical" evidence="7">
    <location>
        <begin position="30"/>
        <end position="54"/>
    </location>
</feature>
<gene>
    <name evidence="9" type="ORF">KR51_00023580</name>
</gene>